<dbReference type="AlphaFoldDB" id="A0A1W1VDP7"/>
<proteinExistence type="predicted"/>
<evidence type="ECO:0000313" key="1">
    <source>
        <dbReference type="EMBL" id="SMB91171.1"/>
    </source>
</evidence>
<dbReference type="EMBL" id="FWWU01000009">
    <property type="protein sequence ID" value="SMB91171.1"/>
    <property type="molecule type" value="Genomic_DNA"/>
</dbReference>
<dbReference type="OrthoDB" id="58921at2"/>
<reference evidence="1 2" key="1">
    <citation type="submission" date="2017-04" db="EMBL/GenBank/DDBJ databases">
        <authorList>
            <person name="Afonso C.L."/>
            <person name="Miller P.J."/>
            <person name="Scott M.A."/>
            <person name="Spackman E."/>
            <person name="Goraichik I."/>
            <person name="Dimitrov K.M."/>
            <person name="Suarez D.L."/>
            <person name="Swayne D.E."/>
        </authorList>
    </citation>
    <scope>NUCLEOTIDE SEQUENCE [LARGE SCALE GENOMIC DNA]</scope>
    <source>
        <strain evidence="1 2">KR-140</strain>
    </source>
</reference>
<gene>
    <name evidence="1" type="ORF">SAMN00790413_01019</name>
</gene>
<protein>
    <submittedName>
        <fullName evidence="1">Uncharacterized protein</fullName>
    </submittedName>
</protein>
<evidence type="ECO:0000313" key="2">
    <source>
        <dbReference type="Proteomes" id="UP000192582"/>
    </source>
</evidence>
<name>A0A1W1VDP7_9DEIO</name>
<keyword evidence="2" id="KW-1185">Reference proteome</keyword>
<sequence>MGLEIERSFVLRNPAKAISDRHQAGVTGREPLLTLASRRLLKKGEKPKAEEQKKLGEYPGALTNWWDEANAWAPIQEAVRTWAALWIARS</sequence>
<accession>A0A1W1VDP7</accession>
<dbReference type="Proteomes" id="UP000192582">
    <property type="component" value="Unassembled WGS sequence"/>
</dbReference>
<dbReference type="RefSeq" id="WP_084048584.1">
    <property type="nucleotide sequence ID" value="NZ_FWWU01000009.1"/>
</dbReference>
<organism evidence="1 2">
    <name type="scientific">Deinococcus hopiensis KR-140</name>
    <dbReference type="NCBI Taxonomy" id="695939"/>
    <lineage>
        <taxon>Bacteria</taxon>
        <taxon>Thermotogati</taxon>
        <taxon>Deinococcota</taxon>
        <taxon>Deinococci</taxon>
        <taxon>Deinococcales</taxon>
        <taxon>Deinococcaceae</taxon>
        <taxon>Deinococcus</taxon>
    </lineage>
</organism>